<dbReference type="Proteomes" id="UP000191010">
    <property type="component" value="Chromosome"/>
</dbReference>
<evidence type="ECO:0000313" key="2">
    <source>
        <dbReference type="Proteomes" id="UP000191010"/>
    </source>
</evidence>
<evidence type="ECO:0000313" key="1">
    <source>
        <dbReference type="EMBL" id="AQW70417.1"/>
    </source>
</evidence>
<keyword evidence="2" id="KW-1185">Reference proteome</keyword>
<reference evidence="1 2" key="1">
    <citation type="submission" date="2017-02" db="EMBL/GenBank/DDBJ databases">
        <authorList>
            <person name="Guo L."/>
        </authorList>
    </citation>
    <scope>NUCLEOTIDE SEQUENCE [LARGE SCALE GENOMIC DNA]</scope>
    <source>
        <strain evidence="1 2">PRS09-11288</strain>
    </source>
</reference>
<protein>
    <submittedName>
        <fullName evidence="1">Uncharacterized protein</fullName>
    </submittedName>
</protein>
<dbReference type="EMBL" id="CP019952">
    <property type="protein sequence ID" value="AQW70417.1"/>
    <property type="molecule type" value="Genomic_DNA"/>
</dbReference>
<name>A0ABM6J7F2_9PSED</name>
<proteinExistence type="predicted"/>
<accession>A0ABM6J7F2</accession>
<gene>
    <name evidence="1" type="ORF">B2J77_20380</name>
</gene>
<sequence length="82" mass="9677">MISTSATIGCIRLKILSRLWNWLSPDLRPDWEKQREREFVEAVNSLKTLRVTPEGGMAIDPEEIREQVIESRERLKHFVRKS</sequence>
<organism evidence="1 2">
    <name type="scientific">Pseudomonas parafulva</name>
    <dbReference type="NCBI Taxonomy" id="157782"/>
    <lineage>
        <taxon>Bacteria</taxon>
        <taxon>Pseudomonadati</taxon>
        <taxon>Pseudomonadota</taxon>
        <taxon>Gammaproteobacteria</taxon>
        <taxon>Pseudomonadales</taxon>
        <taxon>Pseudomonadaceae</taxon>
        <taxon>Pseudomonas</taxon>
    </lineage>
</organism>